<sequence>MLNQSFDEKTLLKLTTKKEIINFKLGRNTNEYVESLKSIAKKINNDSFSFSTINSFQYNGKIIYKINSPEECYTIKKISDNIKRLYKIKFSSKEDIVNQVINILSDTSSYRVFRLDVKEFFESIDFKSVLDKLSADNILSNSSLSKLHNLRQQLPSYFRGLPRGLAISSVLAELYMEEIDNIIRSEIGIYFYARYVDDIIIVLHDENIDMTYFEKNILK</sequence>
<dbReference type="AlphaFoldDB" id="A0AAI9MPF0"/>
<keyword evidence="2" id="KW-0548">Nucleotidyltransferase</keyword>
<accession>A0AAI9MPF0</accession>
<proteinExistence type="predicted"/>
<dbReference type="CDD" id="cd01646">
    <property type="entry name" value="RT_Bac_retron_I"/>
    <property type="match status" value="1"/>
</dbReference>
<dbReference type="EMBL" id="ABKLER030000018">
    <property type="protein sequence ID" value="EMN4146662.1"/>
    <property type="molecule type" value="Genomic_DNA"/>
</dbReference>
<gene>
    <name evidence="2" type="ORF">PQQ21_003965</name>
</gene>
<dbReference type="Pfam" id="PF00078">
    <property type="entry name" value="RVT_1"/>
    <property type="match status" value="1"/>
</dbReference>
<reference evidence="2" key="1">
    <citation type="submission" date="2024-02" db="EMBL/GenBank/DDBJ databases">
        <authorList>
            <consortium name="Clinical and Environmental Microbiology Branch: Whole genome sequencing antimicrobial resistance pathogens in the healthcare setting"/>
        </authorList>
    </citation>
    <scope>NUCLEOTIDE SEQUENCE</scope>
    <source>
        <strain evidence="2">2023GN-00102</strain>
    </source>
</reference>
<dbReference type="PROSITE" id="PS50878">
    <property type="entry name" value="RT_POL"/>
    <property type="match status" value="1"/>
</dbReference>
<keyword evidence="2" id="KW-0808">Transferase</keyword>
<protein>
    <submittedName>
        <fullName evidence="2">RNA-directed DNA polymerase</fullName>
    </submittedName>
</protein>
<dbReference type="GO" id="GO:0003964">
    <property type="term" value="F:RNA-directed DNA polymerase activity"/>
    <property type="evidence" value="ECO:0007669"/>
    <property type="project" value="UniProtKB-KW"/>
</dbReference>
<organism evidence="2">
    <name type="scientific">Citrobacter freundii</name>
    <dbReference type="NCBI Taxonomy" id="546"/>
    <lineage>
        <taxon>Bacteria</taxon>
        <taxon>Pseudomonadati</taxon>
        <taxon>Pseudomonadota</taxon>
        <taxon>Gammaproteobacteria</taxon>
        <taxon>Enterobacterales</taxon>
        <taxon>Enterobacteriaceae</taxon>
        <taxon>Citrobacter</taxon>
        <taxon>Citrobacter freundii complex</taxon>
    </lineage>
</organism>
<dbReference type="NCBIfam" id="NF041747">
    <property type="entry name" value="Drt3a"/>
    <property type="match status" value="1"/>
</dbReference>
<evidence type="ECO:0000313" key="2">
    <source>
        <dbReference type="EMBL" id="EMN4146662.1"/>
    </source>
</evidence>
<evidence type="ECO:0000259" key="1">
    <source>
        <dbReference type="PROSITE" id="PS50878"/>
    </source>
</evidence>
<dbReference type="RefSeq" id="WP_134216360.1">
    <property type="nucleotide sequence ID" value="NZ_CAXOME010000019.1"/>
</dbReference>
<comment type="caution">
    <text evidence="2">The sequence shown here is derived from an EMBL/GenBank/DDBJ whole genome shotgun (WGS) entry which is preliminary data.</text>
</comment>
<keyword evidence="2" id="KW-0695">RNA-directed DNA polymerase</keyword>
<name>A0AAI9MPF0_CITFR</name>
<dbReference type="InterPro" id="IPR000477">
    <property type="entry name" value="RT_dom"/>
</dbReference>
<feature type="domain" description="Reverse transcriptase" evidence="1">
    <location>
        <begin position="1"/>
        <end position="219"/>
    </location>
</feature>